<evidence type="ECO:0000256" key="3">
    <source>
        <dbReference type="ARBA" id="ARBA00013386"/>
    </source>
</evidence>
<dbReference type="Pfam" id="PF02229">
    <property type="entry name" value="PC4"/>
    <property type="match status" value="1"/>
</dbReference>
<evidence type="ECO:0000256" key="10">
    <source>
        <dbReference type="SAM" id="MobiDB-lite"/>
    </source>
</evidence>
<evidence type="ECO:0000256" key="8">
    <source>
        <dbReference type="ARBA" id="ARBA00024848"/>
    </source>
</evidence>
<comment type="function">
    <text evidence="8">General coactivator that functions cooperatively with TAFs and mediates functional interactions between upstream activators and the general transcriptional machinery. May be involved in stabilizing the multiprotein transcription complex. Binds single-stranded DNA. Also binds, in vitro, non-specifically to double-stranded DNA (ds DNA).</text>
</comment>
<dbReference type="Ensembl" id="ENSAPET00000021167.1">
    <property type="protein sequence ID" value="ENSAPEP00000020617.1"/>
    <property type="gene ID" value="ENSAPEG00000014740.1"/>
</dbReference>
<evidence type="ECO:0000256" key="7">
    <source>
        <dbReference type="ARBA" id="ARBA00023242"/>
    </source>
</evidence>
<evidence type="ECO:0000259" key="11">
    <source>
        <dbReference type="Pfam" id="PF02229"/>
    </source>
</evidence>
<evidence type="ECO:0000256" key="9">
    <source>
        <dbReference type="ARBA" id="ARBA00031984"/>
    </source>
</evidence>
<feature type="domain" description="Transcriptional coactivator p15 (PC4) C-terminal" evidence="11">
    <location>
        <begin position="50"/>
        <end position="86"/>
    </location>
</feature>
<dbReference type="GeneTree" id="ENSGT01090000260132"/>
<feature type="compositionally biased region" description="Low complexity" evidence="10">
    <location>
        <begin position="7"/>
        <end position="21"/>
    </location>
</feature>
<dbReference type="PANTHER" id="PTHR13215">
    <property type="entry name" value="RNA POLYMERASE II TRANSCRIPTIONAL COACTIVATOR"/>
    <property type="match status" value="1"/>
</dbReference>
<protein>
    <recommendedName>
        <fullName evidence="3">Activated RNA polymerase II transcriptional coactivator p15</fullName>
    </recommendedName>
    <alternativeName>
        <fullName evidence="9">SUB1 homolog</fullName>
    </alternativeName>
</protein>
<dbReference type="AlphaFoldDB" id="A0A3P8TAT4"/>
<organism evidence="12 13">
    <name type="scientific">Amphiprion percula</name>
    <name type="common">Orange clownfish</name>
    <name type="synonym">Lutjanus percula</name>
    <dbReference type="NCBI Taxonomy" id="161767"/>
    <lineage>
        <taxon>Eukaryota</taxon>
        <taxon>Metazoa</taxon>
        <taxon>Chordata</taxon>
        <taxon>Craniata</taxon>
        <taxon>Vertebrata</taxon>
        <taxon>Euteleostomi</taxon>
        <taxon>Actinopterygii</taxon>
        <taxon>Neopterygii</taxon>
        <taxon>Teleostei</taxon>
        <taxon>Neoteleostei</taxon>
        <taxon>Acanthomorphata</taxon>
        <taxon>Ovalentaria</taxon>
        <taxon>Pomacentridae</taxon>
        <taxon>Amphiprion</taxon>
    </lineage>
</organism>
<keyword evidence="13" id="KW-1185">Reference proteome</keyword>
<dbReference type="GO" id="GO:0005634">
    <property type="term" value="C:nucleus"/>
    <property type="evidence" value="ECO:0007669"/>
    <property type="project" value="UniProtKB-SubCell"/>
</dbReference>
<evidence type="ECO:0000256" key="5">
    <source>
        <dbReference type="ARBA" id="ARBA00023125"/>
    </source>
</evidence>
<keyword evidence="7" id="KW-0539">Nucleus</keyword>
<reference evidence="12 13" key="1">
    <citation type="submission" date="2018-03" db="EMBL/GenBank/DDBJ databases">
        <title>Finding Nemo's genes: A chromosome-scale reference assembly of the genome of the orange clownfish Amphiprion percula.</title>
        <authorList>
            <person name="Lehmann R."/>
        </authorList>
    </citation>
    <scope>NUCLEOTIDE SEQUENCE</scope>
</reference>
<comment type="subcellular location">
    <subcellularLocation>
        <location evidence="1">Nucleus</location>
    </subcellularLocation>
</comment>
<accession>A0A3P8TAT4</accession>
<evidence type="ECO:0000313" key="13">
    <source>
        <dbReference type="Proteomes" id="UP000265080"/>
    </source>
</evidence>
<dbReference type="GO" id="GO:0003677">
    <property type="term" value="F:DNA binding"/>
    <property type="evidence" value="ECO:0007669"/>
    <property type="project" value="UniProtKB-KW"/>
</dbReference>
<reference evidence="12" key="3">
    <citation type="submission" date="2025-09" db="UniProtKB">
        <authorList>
            <consortium name="Ensembl"/>
        </authorList>
    </citation>
    <scope>IDENTIFICATION</scope>
</reference>
<name>A0A3P8TAT4_AMPPE</name>
<keyword evidence="5" id="KW-0238">DNA-binding</keyword>
<dbReference type="SUPFAM" id="SSF54447">
    <property type="entry name" value="ssDNA-binding transcriptional regulator domain"/>
    <property type="match status" value="1"/>
</dbReference>
<dbReference type="GO" id="GO:0003713">
    <property type="term" value="F:transcription coactivator activity"/>
    <property type="evidence" value="ECO:0007669"/>
    <property type="project" value="InterPro"/>
</dbReference>
<dbReference type="OMA" id="KQVTPEH"/>
<feature type="region of interest" description="Disordered" evidence="10">
    <location>
        <begin position="1"/>
        <end position="50"/>
    </location>
</feature>
<comment type="similarity">
    <text evidence="2">Belongs to the transcriptional coactivator PC4 family.</text>
</comment>
<keyword evidence="4" id="KW-0805">Transcription regulation</keyword>
<proteinExistence type="inferred from homology"/>
<dbReference type="InterPro" id="IPR009044">
    <property type="entry name" value="ssDNA-bd_transcriptional_reg"/>
</dbReference>
<evidence type="ECO:0000313" key="12">
    <source>
        <dbReference type="Ensembl" id="ENSAPEP00000020617.1"/>
    </source>
</evidence>
<sequence>YTKLKEVLSSTSGSDSDSEVGTKAKRKNGESSKPGGSSKGSGNGEDNMLQIGKMRSISVTDFKGEVLIDIREDWMNQDGEMTPGEKADGNVRLLVSRSTD</sequence>
<dbReference type="GO" id="GO:0060261">
    <property type="term" value="P:positive regulation of transcription initiation by RNA polymerase II"/>
    <property type="evidence" value="ECO:0007669"/>
    <property type="project" value="InterPro"/>
</dbReference>
<evidence type="ECO:0000256" key="4">
    <source>
        <dbReference type="ARBA" id="ARBA00023015"/>
    </source>
</evidence>
<dbReference type="Proteomes" id="UP000265080">
    <property type="component" value="Chromosome 22"/>
</dbReference>
<dbReference type="InterPro" id="IPR045125">
    <property type="entry name" value="Sub1/Tcp4-like"/>
</dbReference>
<keyword evidence="6" id="KW-0804">Transcription</keyword>
<evidence type="ECO:0000256" key="2">
    <source>
        <dbReference type="ARBA" id="ARBA00009001"/>
    </source>
</evidence>
<reference evidence="12" key="2">
    <citation type="submission" date="2025-08" db="UniProtKB">
        <authorList>
            <consortium name="Ensembl"/>
        </authorList>
    </citation>
    <scope>IDENTIFICATION</scope>
</reference>
<evidence type="ECO:0000256" key="6">
    <source>
        <dbReference type="ARBA" id="ARBA00023163"/>
    </source>
</evidence>
<evidence type="ECO:0000256" key="1">
    <source>
        <dbReference type="ARBA" id="ARBA00004123"/>
    </source>
</evidence>
<dbReference type="InterPro" id="IPR003173">
    <property type="entry name" value="PC4_C"/>
</dbReference>
<dbReference type="Gene3D" id="2.30.31.10">
    <property type="entry name" value="Transcriptional Coactivator Pc4, Chain A"/>
    <property type="match status" value="1"/>
</dbReference>
<dbReference type="STRING" id="161767.ENSAPEP00000020617"/>